<protein>
    <submittedName>
        <fullName evidence="2">Uncharacterized protein</fullName>
    </submittedName>
</protein>
<dbReference type="EMBL" id="ML220116">
    <property type="protein sequence ID" value="TGZ82165.1"/>
    <property type="molecule type" value="Genomic_DNA"/>
</dbReference>
<proteinExistence type="predicted"/>
<accession>A0A4V3SJ16</accession>
<evidence type="ECO:0000313" key="2">
    <source>
        <dbReference type="EMBL" id="TGZ82165.1"/>
    </source>
</evidence>
<dbReference type="AlphaFoldDB" id="A0A4V3SJ16"/>
<sequence length="488" mass="56973">MYSSTSHELIRLTPRDIVTNYSLNPPPRPVTPPLDPSLSLVSPRHITQLRGALYSTLYTLLLGPTAGVFITVTRRILVLDFFVSSFEDWCPDIFEFILKRTKWHIRYTVVDLQNIRNDVEKWRDMLMEGGRGRGGRGKMEMEAVVRRVEGCSMNVRVCIDEFRDEVCRMNRGPRWNRESMTEPPCLTHQNFRKLIDYLVTMSPVLPEDSDHHIQAIAWLFNTTPGEFEPFWGFVYDFSRGIDCFNKRVRSEVQRWRLSRNSRLGYPQPEETKDLYCDGPCCNNNNNINNTAPPTHRTPSPLPPPPQKRSQSIPPLDRGGNPIPSALKGAQPKTPVQTLRRRVSFHLPSEDDPGNGKDDKDKELKPEPEPEFSDDNDDGRYHSRKRSRSQSRSRVDNNPRYRSRRDHEEYRGERGRERGRERERERERERVYMYGAPSGERQVQYPPPPPPQQYHHQSQFYHGGDKYVVAPMSMWDRGAPPQYGGWRRR</sequence>
<feature type="compositionally biased region" description="Basic and acidic residues" evidence="1">
    <location>
        <begin position="353"/>
        <end position="367"/>
    </location>
</feature>
<dbReference type="Proteomes" id="UP000298138">
    <property type="component" value="Unassembled WGS sequence"/>
</dbReference>
<feature type="compositionally biased region" description="Low complexity" evidence="1">
    <location>
        <begin position="287"/>
        <end position="298"/>
    </location>
</feature>
<gene>
    <name evidence="2" type="ORF">EX30DRAFT_395028</name>
</gene>
<evidence type="ECO:0000256" key="1">
    <source>
        <dbReference type="SAM" id="MobiDB-lite"/>
    </source>
</evidence>
<feature type="compositionally biased region" description="Basic residues" evidence="1">
    <location>
        <begin position="381"/>
        <end position="390"/>
    </location>
</feature>
<feature type="compositionally biased region" description="Basic and acidic residues" evidence="1">
    <location>
        <begin position="392"/>
        <end position="430"/>
    </location>
</feature>
<name>A0A4V3SJ16_9PEZI</name>
<dbReference type="InParanoid" id="A0A4V3SJ16"/>
<keyword evidence="3" id="KW-1185">Reference proteome</keyword>
<organism evidence="2 3">
    <name type="scientific">Ascodesmis nigricans</name>
    <dbReference type="NCBI Taxonomy" id="341454"/>
    <lineage>
        <taxon>Eukaryota</taxon>
        <taxon>Fungi</taxon>
        <taxon>Dikarya</taxon>
        <taxon>Ascomycota</taxon>
        <taxon>Pezizomycotina</taxon>
        <taxon>Pezizomycetes</taxon>
        <taxon>Pezizales</taxon>
        <taxon>Ascodesmidaceae</taxon>
        <taxon>Ascodesmis</taxon>
    </lineage>
</organism>
<reference evidence="2 3" key="1">
    <citation type="submission" date="2019-04" db="EMBL/GenBank/DDBJ databases">
        <title>Comparative genomics and transcriptomics to analyze fruiting body development in filamentous ascomycetes.</title>
        <authorList>
            <consortium name="DOE Joint Genome Institute"/>
            <person name="Lutkenhaus R."/>
            <person name="Traeger S."/>
            <person name="Breuer J."/>
            <person name="Kuo A."/>
            <person name="Lipzen A."/>
            <person name="Pangilinan J."/>
            <person name="Dilworth D."/>
            <person name="Sandor L."/>
            <person name="Poggeler S."/>
            <person name="Barry K."/>
            <person name="Grigoriev I.V."/>
            <person name="Nowrousian M."/>
        </authorList>
    </citation>
    <scope>NUCLEOTIDE SEQUENCE [LARGE SCALE GENOMIC DNA]</scope>
    <source>
        <strain evidence="2 3">CBS 389.68</strain>
    </source>
</reference>
<feature type="region of interest" description="Disordered" evidence="1">
    <location>
        <begin position="287"/>
        <end position="457"/>
    </location>
</feature>
<evidence type="ECO:0000313" key="3">
    <source>
        <dbReference type="Proteomes" id="UP000298138"/>
    </source>
</evidence>